<feature type="domain" description="Major facilitator superfamily (MFS) profile" evidence="8">
    <location>
        <begin position="354"/>
        <end position="820"/>
    </location>
</feature>
<keyword evidence="5" id="KW-0325">Glycoprotein</keyword>
<feature type="transmembrane region" description="Helical" evidence="7">
    <location>
        <begin position="750"/>
        <end position="776"/>
    </location>
</feature>
<gene>
    <name evidence="9" type="ORF">FGLOB1_13497</name>
</gene>
<proteinExistence type="predicted"/>
<dbReference type="InterPro" id="IPR011701">
    <property type="entry name" value="MFS"/>
</dbReference>
<feature type="transmembrane region" description="Helical" evidence="7">
    <location>
        <begin position="478"/>
        <end position="499"/>
    </location>
</feature>
<evidence type="ECO:0000256" key="6">
    <source>
        <dbReference type="SAM" id="MobiDB-lite"/>
    </source>
</evidence>
<dbReference type="PANTHER" id="PTHR42718">
    <property type="entry name" value="MAJOR FACILITATOR SUPERFAMILY MULTIDRUG TRANSPORTER MFSC"/>
    <property type="match status" value="1"/>
</dbReference>
<feature type="transmembrane region" description="Helical" evidence="7">
    <location>
        <begin position="687"/>
        <end position="707"/>
    </location>
</feature>
<dbReference type="InterPro" id="IPR020846">
    <property type="entry name" value="MFS_dom"/>
</dbReference>
<evidence type="ECO:0000256" key="1">
    <source>
        <dbReference type="ARBA" id="ARBA00004141"/>
    </source>
</evidence>
<dbReference type="Pfam" id="PF07690">
    <property type="entry name" value="MFS_1"/>
    <property type="match status" value="1"/>
</dbReference>
<accession>A0A8H5XMX2</accession>
<evidence type="ECO:0000256" key="2">
    <source>
        <dbReference type="ARBA" id="ARBA00022692"/>
    </source>
</evidence>
<dbReference type="GO" id="GO:0016020">
    <property type="term" value="C:membrane"/>
    <property type="evidence" value="ECO:0007669"/>
    <property type="project" value="UniProtKB-SubCell"/>
</dbReference>
<feature type="compositionally biased region" description="Basic and acidic residues" evidence="6">
    <location>
        <begin position="61"/>
        <end position="79"/>
    </location>
</feature>
<feature type="transmembrane region" description="Helical" evidence="7">
    <location>
        <begin position="446"/>
        <end position="466"/>
    </location>
</feature>
<name>A0A8H5XMX2_9HYPO</name>
<keyword evidence="4 7" id="KW-0472">Membrane</keyword>
<feature type="transmembrane region" description="Helical" evidence="7">
    <location>
        <begin position="511"/>
        <end position="530"/>
    </location>
</feature>
<evidence type="ECO:0000256" key="5">
    <source>
        <dbReference type="ARBA" id="ARBA00023180"/>
    </source>
</evidence>
<keyword evidence="3 7" id="KW-1133">Transmembrane helix</keyword>
<dbReference type="PANTHER" id="PTHR42718:SF27">
    <property type="entry name" value="TRANSPORTER, PUTATIVE-RELATED"/>
    <property type="match status" value="1"/>
</dbReference>
<feature type="transmembrane region" description="Helical" evidence="7">
    <location>
        <begin position="623"/>
        <end position="648"/>
    </location>
</feature>
<comment type="subcellular location">
    <subcellularLocation>
        <location evidence="1">Membrane</location>
        <topology evidence="1">Multi-pass membrane protein</topology>
    </subcellularLocation>
</comment>
<evidence type="ECO:0000313" key="10">
    <source>
        <dbReference type="Proteomes" id="UP000532311"/>
    </source>
</evidence>
<feature type="transmembrane region" description="Helical" evidence="7">
    <location>
        <begin position="713"/>
        <end position="738"/>
    </location>
</feature>
<reference evidence="9 10" key="1">
    <citation type="submission" date="2020-05" db="EMBL/GenBank/DDBJ databases">
        <title>Identification and distribution of gene clusters putatively required for synthesis of sphingolipid metabolism inhibitors in phylogenetically diverse species of the filamentous fungus Fusarium.</title>
        <authorList>
            <person name="Kim H.-S."/>
            <person name="Busman M."/>
            <person name="Brown D.W."/>
            <person name="Divon H."/>
            <person name="Uhlig S."/>
            <person name="Proctor R.H."/>
        </authorList>
    </citation>
    <scope>NUCLEOTIDE SEQUENCE [LARGE SCALE GENOMIC DNA]</scope>
    <source>
        <strain evidence="9 10">NRRL 26131</strain>
    </source>
</reference>
<sequence>MMITFRSSAGPRLTRITPPRAVTRDSQARRTLRRSAPEPKTKQTKTSEARPSTPDGQKPTLTEKDLEFDFDHSQIRDPRATPGRVKRPRYEERELSEEFLSKFHVPKHRNKHTDPLYSFYDLHRCHRKGSDGSPTYDSAGFQLDYEKVAKWMKPVAYNKKSMVNGMECHLKRVEEETKKIYDSFFVDGKGPEREEGSIQVMDQKDQVSKDLGVPWHQIDPKQLKKWEDQGRAKVDADKWWHRQSQVERDRFMKMLGRGHSGRICSRGVDSDPRVSYLSQSELIKYNDEFGILSITSKRDITFFELPRNKMATQTETLLEDMLPSSVEAQSYVDSPPNTVANSTPAASRLQKIAVTFQLSGVNFAASATNGLIVVGLPQMTADLSLPPSLAFWPSSVQGLATASTLLLAGALADVLGARSVDLLGCVLSGALMLACGFVRAGEQLVALRALQGVALALHLSSSVALVTKTLARGRGRNFAFACLGLSQPLGFSFGLVLGGVLVETIGWRSGWFLYGGINLVLSAVGFWSLPKSEPLGTLHDVMQSVVTKIDWLGTLLASAFMALMSYFLAIISTDVYRIKEASSIVLLSLSLAALPLFVGWMHLQVKRDLPALIPNAFWRNHPFTTICVTIALSNAVINSLELFASLFFQEVQHLSALNAAIRILPSVVVGVALNFTTGLVVHRIPAVWLVVITSVLTAISPLLMAVIDPAWTYWTAAFFAQVLMPFSVDVLFTVGLIVVTETFSEDKQAVAGSVFNAASQFGNAMGLAVMQVISTLVSKQHAGSKPAEALLQGYKATFWTMFSFMVLCALIGGVGLRKAGKVGLKQE</sequence>
<keyword evidence="2 7" id="KW-0812">Transmembrane</keyword>
<dbReference type="Gene3D" id="1.20.1250.20">
    <property type="entry name" value="MFS general substrate transporter like domains"/>
    <property type="match status" value="2"/>
</dbReference>
<feature type="transmembrane region" description="Helical" evidence="7">
    <location>
        <begin position="422"/>
        <end position="440"/>
    </location>
</feature>
<evidence type="ECO:0000256" key="7">
    <source>
        <dbReference type="SAM" id="Phobius"/>
    </source>
</evidence>
<organism evidence="9 10">
    <name type="scientific">Fusarium globosum</name>
    <dbReference type="NCBI Taxonomy" id="78864"/>
    <lineage>
        <taxon>Eukaryota</taxon>
        <taxon>Fungi</taxon>
        <taxon>Dikarya</taxon>
        <taxon>Ascomycota</taxon>
        <taxon>Pezizomycotina</taxon>
        <taxon>Sordariomycetes</taxon>
        <taxon>Hypocreomycetidae</taxon>
        <taxon>Hypocreales</taxon>
        <taxon>Nectriaceae</taxon>
        <taxon>Fusarium</taxon>
        <taxon>Fusarium fujikuroi species complex</taxon>
    </lineage>
</organism>
<dbReference type="InterPro" id="IPR036259">
    <property type="entry name" value="MFS_trans_sf"/>
</dbReference>
<feature type="transmembrane region" description="Helical" evidence="7">
    <location>
        <begin position="551"/>
        <end position="571"/>
    </location>
</feature>
<dbReference type="AlphaFoldDB" id="A0A8H5XMX2"/>
<dbReference type="Proteomes" id="UP000532311">
    <property type="component" value="Unassembled WGS sequence"/>
</dbReference>
<feature type="transmembrane region" description="Helical" evidence="7">
    <location>
        <begin position="352"/>
        <end position="376"/>
    </location>
</feature>
<feature type="region of interest" description="Disordered" evidence="6">
    <location>
        <begin position="1"/>
        <end position="90"/>
    </location>
</feature>
<evidence type="ECO:0000313" key="9">
    <source>
        <dbReference type="EMBL" id="KAF5696451.1"/>
    </source>
</evidence>
<dbReference type="GO" id="GO:0022857">
    <property type="term" value="F:transmembrane transporter activity"/>
    <property type="evidence" value="ECO:0007669"/>
    <property type="project" value="InterPro"/>
</dbReference>
<feature type="transmembrane region" description="Helical" evidence="7">
    <location>
        <begin position="654"/>
        <end position="675"/>
    </location>
</feature>
<dbReference type="SUPFAM" id="SSF103473">
    <property type="entry name" value="MFS general substrate transporter"/>
    <property type="match status" value="1"/>
</dbReference>
<comment type="caution">
    <text evidence="9">The sequence shown here is derived from an EMBL/GenBank/DDBJ whole genome shotgun (WGS) entry which is preliminary data.</text>
</comment>
<protein>
    <submittedName>
        <fullName evidence="9">Aminotriazole resistance protein</fullName>
    </submittedName>
</protein>
<feature type="compositionally biased region" description="Basic and acidic residues" evidence="6">
    <location>
        <begin position="35"/>
        <end position="48"/>
    </location>
</feature>
<evidence type="ECO:0000256" key="4">
    <source>
        <dbReference type="ARBA" id="ARBA00023136"/>
    </source>
</evidence>
<dbReference type="PROSITE" id="PS50850">
    <property type="entry name" value="MFS"/>
    <property type="match status" value="1"/>
</dbReference>
<feature type="transmembrane region" description="Helical" evidence="7">
    <location>
        <begin position="396"/>
        <end position="415"/>
    </location>
</feature>
<evidence type="ECO:0000259" key="8">
    <source>
        <dbReference type="PROSITE" id="PS50850"/>
    </source>
</evidence>
<feature type="transmembrane region" description="Helical" evidence="7">
    <location>
        <begin position="796"/>
        <end position="816"/>
    </location>
</feature>
<keyword evidence="10" id="KW-1185">Reference proteome</keyword>
<feature type="transmembrane region" description="Helical" evidence="7">
    <location>
        <begin position="583"/>
        <end position="603"/>
    </location>
</feature>
<dbReference type="EMBL" id="JAAQPF010000845">
    <property type="protein sequence ID" value="KAF5696451.1"/>
    <property type="molecule type" value="Genomic_DNA"/>
</dbReference>
<evidence type="ECO:0000256" key="3">
    <source>
        <dbReference type="ARBA" id="ARBA00022989"/>
    </source>
</evidence>